<accession>A0A0E3SK52</accession>
<feature type="domain" description="Transcription regulator PadR N-terminal" evidence="2">
    <location>
        <begin position="23"/>
        <end position="90"/>
    </location>
</feature>
<evidence type="ECO:0000313" key="4">
    <source>
        <dbReference type="Proteomes" id="UP000033066"/>
    </source>
</evidence>
<feature type="region of interest" description="Disordered" evidence="1">
    <location>
        <begin position="112"/>
        <end position="164"/>
    </location>
</feature>
<dbReference type="KEGG" id="mbak:MSBR3_1528"/>
<dbReference type="SUPFAM" id="SSF46785">
    <property type="entry name" value="Winged helix' DNA-binding domain"/>
    <property type="match status" value="1"/>
</dbReference>
<organism evidence="3 4">
    <name type="scientific">Methanosarcina barkeri 3</name>
    <dbReference type="NCBI Taxonomy" id="1434107"/>
    <lineage>
        <taxon>Archaea</taxon>
        <taxon>Methanobacteriati</taxon>
        <taxon>Methanobacteriota</taxon>
        <taxon>Stenosarchaea group</taxon>
        <taxon>Methanomicrobia</taxon>
        <taxon>Methanosarcinales</taxon>
        <taxon>Methanosarcinaceae</taxon>
        <taxon>Methanosarcina</taxon>
    </lineage>
</organism>
<dbReference type="HOGENOM" id="CLU_063440_1_3_2"/>
<dbReference type="PATRIC" id="fig|1434107.4.peg.1989"/>
<gene>
    <name evidence="3" type="ORF">MSBR3_1528</name>
</gene>
<feature type="compositionally biased region" description="Acidic residues" evidence="1">
    <location>
        <begin position="113"/>
        <end position="124"/>
    </location>
</feature>
<dbReference type="OrthoDB" id="56053at2157"/>
<evidence type="ECO:0000256" key="1">
    <source>
        <dbReference type="SAM" id="MobiDB-lite"/>
    </source>
</evidence>
<proteinExistence type="predicted"/>
<evidence type="ECO:0000313" key="3">
    <source>
        <dbReference type="EMBL" id="AKB82106.1"/>
    </source>
</evidence>
<sequence length="164" mass="18977">MEESTDNNKMCTEIRRAFLKYVVLKIIKENPTHGYDIIKTVELRSNGRWTPSAGSIYPILEKLESKGFIRSEGIERRKVYTITPKGMAGLDRMTQEKLELLNEMSRIVNNVIEGDDNSDAEMKDDDTWNGNQKSEAAHDCDFRNQGEEEEEEKEEEKENDKNGR</sequence>
<reference evidence="3" key="1">
    <citation type="submission" date="2014-07" db="EMBL/GenBank/DDBJ databases">
        <title>Methanogenic archaea and the global carbon cycle.</title>
        <authorList>
            <person name="Henriksen J.R."/>
            <person name="Luke J."/>
            <person name="Reinhart S."/>
            <person name="Benedict M.N."/>
            <person name="Youngblut N.D."/>
            <person name="Metcalf M.E."/>
            <person name="Whitaker R.J."/>
            <person name="Metcalf W.W."/>
        </authorList>
    </citation>
    <scope>NUCLEOTIDE SEQUENCE [LARGE SCALE GENOMIC DNA]</scope>
    <source>
        <strain evidence="3">3</strain>
    </source>
</reference>
<feature type="compositionally biased region" description="Basic and acidic residues" evidence="1">
    <location>
        <begin position="135"/>
        <end position="146"/>
    </location>
</feature>
<dbReference type="InterPro" id="IPR036390">
    <property type="entry name" value="WH_DNA-bd_sf"/>
</dbReference>
<protein>
    <submittedName>
        <fullName evidence="3">Transcriptional regulator, PadR family</fullName>
    </submittedName>
</protein>
<dbReference type="Proteomes" id="UP000033066">
    <property type="component" value="Chromosome"/>
</dbReference>
<dbReference type="STRING" id="1434107.MSBR3_1528"/>
<dbReference type="PANTHER" id="PTHR43252">
    <property type="entry name" value="TRANSCRIPTIONAL REGULATOR YQJI"/>
    <property type="match status" value="1"/>
</dbReference>
<evidence type="ECO:0000259" key="2">
    <source>
        <dbReference type="Pfam" id="PF03551"/>
    </source>
</evidence>
<dbReference type="PANTHER" id="PTHR43252:SF2">
    <property type="entry name" value="TRANSCRIPTION REGULATOR, PADR-LIKE FAMILY"/>
    <property type="match status" value="1"/>
</dbReference>
<dbReference type="GeneID" id="24789068"/>
<dbReference type="InterPro" id="IPR005149">
    <property type="entry name" value="Tscrpt_reg_PadR_N"/>
</dbReference>
<dbReference type="RefSeq" id="WP_080942251.1">
    <property type="nucleotide sequence ID" value="NZ_CP009517.1"/>
</dbReference>
<dbReference type="EMBL" id="CP009517">
    <property type="protein sequence ID" value="AKB82106.1"/>
    <property type="molecule type" value="Genomic_DNA"/>
</dbReference>
<keyword evidence="4" id="KW-1185">Reference proteome</keyword>
<dbReference type="Gene3D" id="1.10.10.10">
    <property type="entry name" value="Winged helix-like DNA-binding domain superfamily/Winged helix DNA-binding domain"/>
    <property type="match status" value="1"/>
</dbReference>
<name>A0A0E3SK52_METBA</name>
<dbReference type="AlphaFoldDB" id="A0A0E3SK52"/>
<dbReference type="InterPro" id="IPR036388">
    <property type="entry name" value="WH-like_DNA-bd_sf"/>
</dbReference>
<dbReference type="Pfam" id="PF03551">
    <property type="entry name" value="PadR"/>
    <property type="match status" value="1"/>
</dbReference>